<dbReference type="Proteomes" id="UP001165941">
    <property type="component" value="Unassembled WGS sequence"/>
</dbReference>
<dbReference type="InterPro" id="IPR057659">
    <property type="entry name" value="CEP152_CC"/>
</dbReference>
<dbReference type="InterPro" id="IPR051235">
    <property type="entry name" value="CEP152/SHC-Transforming"/>
</dbReference>
<keyword evidence="4" id="KW-1185">Reference proteome</keyword>
<evidence type="ECO:0000256" key="1">
    <source>
        <dbReference type="SAM" id="MobiDB-lite"/>
    </source>
</evidence>
<organism evidence="3 4">
    <name type="scientific">Pontoporia blainvillei</name>
    <name type="common">Franciscana</name>
    <name type="synonym">Delphinus blainvillei</name>
    <dbReference type="NCBI Taxonomy" id="48723"/>
    <lineage>
        <taxon>Eukaryota</taxon>
        <taxon>Metazoa</taxon>
        <taxon>Chordata</taxon>
        <taxon>Craniata</taxon>
        <taxon>Vertebrata</taxon>
        <taxon>Euteleostomi</taxon>
        <taxon>Mammalia</taxon>
        <taxon>Eutheria</taxon>
        <taxon>Laurasiatheria</taxon>
        <taxon>Artiodactyla</taxon>
        <taxon>Whippomorpha</taxon>
        <taxon>Cetacea</taxon>
        <taxon>Odontoceti</taxon>
        <taxon>Pontoporiidae</taxon>
        <taxon>Pontoporia</taxon>
    </lineage>
</organism>
<sequence>MLRYIQESKERAAEMVKAEILRERQETSRKMRKYYLICLQQILQDDGKEEGAEKKIMNAASKLVMMAKLLETPIANRSQSKTTQSVLPLTSEMLTGVEKSKRNDVNQNISCHGESKSNSIKTIPRSMCDQAPKRRAACNLQRRLEDTEHGDRKHEGSKGSHPDFQFRDNSHKHLDILPRNVSPEFVPCKGERGFGLHKKIDLLGDTGSESLQHSTAHPFLGSFGNTPSPRYTPSLSESESTHITFRSPNERLGLKVYQCNPLMASENAASEKSQSLGVKETPVKDGADLSDSVGWHSNSAALPCNSHEVSFLHDRPQETLDMLDESVNFKQFAAASFPLDSEKNSMIHQPMKCQSGHAPDLSEETTYSPPGKISMTLGHSPHPKADILKSDFKKLSSTVPSAVCPQPSRKLIAPLSNQQDSGFDSPFVNLD</sequence>
<dbReference type="Pfam" id="PF25770">
    <property type="entry name" value="CC_CEP63-bind_CEP152"/>
    <property type="match status" value="1"/>
</dbReference>
<feature type="region of interest" description="Disordered" evidence="1">
    <location>
        <begin position="217"/>
        <end position="244"/>
    </location>
</feature>
<name>A0ABX0S4B2_PONBL</name>
<feature type="compositionally biased region" description="Polar residues" evidence="1">
    <location>
        <begin position="223"/>
        <end position="244"/>
    </location>
</feature>
<dbReference type="EMBL" id="PGGH01107256">
    <property type="protein sequence ID" value="NIG59463.1"/>
    <property type="molecule type" value="Genomic_DNA"/>
</dbReference>
<accession>A0ABX0S4B2</accession>
<evidence type="ECO:0000313" key="3">
    <source>
        <dbReference type="EMBL" id="NIG59463.1"/>
    </source>
</evidence>
<proteinExistence type="predicted"/>
<feature type="region of interest" description="Disordered" evidence="1">
    <location>
        <begin position="408"/>
        <end position="431"/>
    </location>
</feature>
<comment type="caution">
    <text evidence="3">The sequence shown here is derived from an EMBL/GenBank/DDBJ whole genome shotgun (WGS) entry which is preliminary data.</text>
</comment>
<feature type="region of interest" description="Disordered" evidence="1">
    <location>
        <begin position="143"/>
        <end position="166"/>
    </location>
</feature>
<evidence type="ECO:0000313" key="4">
    <source>
        <dbReference type="Proteomes" id="UP001165941"/>
    </source>
</evidence>
<protein>
    <submittedName>
        <fullName evidence="3">Centrosomal protein</fullName>
    </submittedName>
</protein>
<reference evidence="3" key="1">
    <citation type="submission" date="2018-05" db="EMBL/GenBank/DDBJ databases">
        <authorList>
            <person name="Pedro S.L.S."/>
            <person name="Freitas R.C."/>
            <person name="Barreto A.S."/>
            <person name="Lima A.O.S."/>
        </authorList>
    </citation>
    <scope>NUCLEOTIDE SEQUENCE</scope>
    <source>
        <strain evidence="3">BP203</strain>
        <tissue evidence="3">Muscle</tissue>
    </source>
</reference>
<feature type="domain" description="CEP152 CEP63 binding coiled coil" evidence="2">
    <location>
        <begin position="1"/>
        <end position="33"/>
    </location>
</feature>
<evidence type="ECO:0000259" key="2">
    <source>
        <dbReference type="Pfam" id="PF25770"/>
    </source>
</evidence>
<dbReference type="PANTHER" id="PTHR10337:SF6">
    <property type="entry name" value="CENTROSOMAL PROTEIN OF 152 KDA"/>
    <property type="match status" value="1"/>
</dbReference>
<gene>
    <name evidence="3" type="ORF">BU61_2935</name>
</gene>
<dbReference type="PANTHER" id="PTHR10337">
    <property type="entry name" value="SHC TRANSFORMING PROTEIN"/>
    <property type="match status" value="1"/>
</dbReference>